<reference evidence="6 7" key="1">
    <citation type="submission" date="2018-10" db="EMBL/GenBank/DDBJ databases">
        <title>Notoacmeibacter sp. M2BS9Y-3-1, whole genome shotgun sequence.</title>
        <authorList>
            <person name="Tuo L."/>
        </authorList>
    </citation>
    <scope>NUCLEOTIDE SEQUENCE [LARGE SCALE GENOMIC DNA]</scope>
    <source>
        <strain evidence="6 7">M2BS9Y-3-1</strain>
    </source>
</reference>
<dbReference type="Pfam" id="PF02913">
    <property type="entry name" value="FAD-oxidase_C"/>
    <property type="match status" value="1"/>
</dbReference>
<dbReference type="InterPro" id="IPR016171">
    <property type="entry name" value="Vanillyl_alc_oxidase_C-sub2"/>
</dbReference>
<dbReference type="InterPro" id="IPR016167">
    <property type="entry name" value="FAD-bd_PCMH_sub1"/>
</dbReference>
<proteinExistence type="inferred from homology"/>
<dbReference type="InterPro" id="IPR016164">
    <property type="entry name" value="FAD-linked_Oxase-like_C"/>
</dbReference>
<dbReference type="InterPro" id="IPR016166">
    <property type="entry name" value="FAD-bd_PCMH"/>
</dbReference>
<dbReference type="EMBL" id="RCWN01000001">
    <property type="protein sequence ID" value="RLQ87432.1"/>
    <property type="molecule type" value="Genomic_DNA"/>
</dbReference>
<dbReference type="InterPro" id="IPR016169">
    <property type="entry name" value="FAD-bd_PCMH_sub2"/>
</dbReference>
<dbReference type="GO" id="GO:0022904">
    <property type="term" value="P:respiratory electron transport chain"/>
    <property type="evidence" value="ECO:0007669"/>
    <property type="project" value="TreeGrafter"/>
</dbReference>
<dbReference type="PANTHER" id="PTHR43716">
    <property type="entry name" value="D-2-HYDROXYGLUTARATE DEHYDROGENASE, MITOCHONDRIAL"/>
    <property type="match status" value="1"/>
</dbReference>
<dbReference type="FunFam" id="1.10.45.10:FF:000001">
    <property type="entry name" value="D-lactate dehydrogenase mitochondrial"/>
    <property type="match status" value="1"/>
</dbReference>
<dbReference type="Gene3D" id="3.30.70.2190">
    <property type="match status" value="1"/>
</dbReference>
<comment type="similarity">
    <text evidence="2">Belongs to the FAD-binding oxidoreductase/transferase type 4 family.</text>
</comment>
<dbReference type="InterPro" id="IPR051264">
    <property type="entry name" value="FAD-oxidored/transferase_4"/>
</dbReference>
<comment type="cofactor">
    <cofactor evidence="1">
        <name>FAD</name>
        <dbReference type="ChEBI" id="CHEBI:57692"/>
    </cofactor>
</comment>
<feature type="domain" description="FAD-binding PCMH-type" evidence="5">
    <location>
        <begin position="38"/>
        <end position="219"/>
    </location>
</feature>
<accession>A0A3L7JG25</accession>
<dbReference type="Proteomes" id="UP000281094">
    <property type="component" value="Unassembled WGS sequence"/>
</dbReference>
<dbReference type="Pfam" id="PF01565">
    <property type="entry name" value="FAD_binding_4"/>
    <property type="match status" value="1"/>
</dbReference>
<dbReference type="AlphaFoldDB" id="A0A3L7JG25"/>
<dbReference type="InterPro" id="IPR036318">
    <property type="entry name" value="FAD-bd_PCMH-like_sf"/>
</dbReference>
<dbReference type="PANTHER" id="PTHR43716:SF2">
    <property type="entry name" value="BLL6224 PROTEIN"/>
    <property type="match status" value="1"/>
</dbReference>
<evidence type="ECO:0000259" key="5">
    <source>
        <dbReference type="PROSITE" id="PS51387"/>
    </source>
</evidence>
<evidence type="ECO:0000313" key="7">
    <source>
        <dbReference type="Proteomes" id="UP000281094"/>
    </source>
</evidence>
<sequence length="470" mass="49716">MSVTRELIERFATVVGDKNALRDEADTAAYGHELRKLFKGRTPLVLRPGSVGEVAAILKLATEMGTPVVPQGGNTGLVGGQTPDDSGTQIVLSLSRLAAIRELDEDAGTMTVEAGAILQTVQERAADKGFLFPLSIASQGSAQIGGILSTNAGGVNVLAYGNARDLCLGVEVVLPTGEVMHDLKKLRKDNTGYDLKSLFIGAEGTLGVITAAVLKLVPQPRGRQVAWAGVSDPAAALHLLRRSTAAAGGSLSAFELMADSAVRLAEKHMSGVRVPIQSDTPWHVLIEISSGRSEEEARSLAEEILGAALEDDVVSDAALAASIAQGASFWQVRETIPDAQRVEGASIKHDISVPLSDIPAFIEEAGRVVAREVPEGRLMCFGHMGDGNLHFNVQGPAGAGEEFLAKWKALNTAVHAVVRRYEGSFAAEHGIGKLKRDELGETADPVSLEIMRRIKRTLDPAKIMNPGKLI</sequence>
<dbReference type="GO" id="GO:0003824">
    <property type="term" value="F:catalytic activity"/>
    <property type="evidence" value="ECO:0007669"/>
    <property type="project" value="InterPro"/>
</dbReference>
<dbReference type="InterPro" id="IPR006094">
    <property type="entry name" value="Oxid_FAD_bind_N"/>
</dbReference>
<evidence type="ECO:0000256" key="2">
    <source>
        <dbReference type="ARBA" id="ARBA00008000"/>
    </source>
</evidence>
<keyword evidence="3" id="KW-0285">Flavoprotein</keyword>
<name>A0A3L7JG25_9HYPH</name>
<evidence type="ECO:0000313" key="6">
    <source>
        <dbReference type="EMBL" id="RLQ87432.1"/>
    </source>
</evidence>
<keyword evidence="7" id="KW-1185">Reference proteome</keyword>
<gene>
    <name evidence="6" type="ORF">D8780_03640</name>
</gene>
<dbReference type="RefSeq" id="WP_121644400.1">
    <property type="nucleotide sequence ID" value="NZ_RCWN01000001.1"/>
</dbReference>
<evidence type="ECO:0000256" key="4">
    <source>
        <dbReference type="ARBA" id="ARBA00022827"/>
    </source>
</evidence>
<dbReference type="Gene3D" id="3.30.465.10">
    <property type="match status" value="1"/>
</dbReference>
<comment type="caution">
    <text evidence="6">The sequence shown here is derived from an EMBL/GenBank/DDBJ whole genome shotgun (WGS) entry which is preliminary data.</text>
</comment>
<dbReference type="SUPFAM" id="SSF55103">
    <property type="entry name" value="FAD-linked oxidases, C-terminal domain"/>
    <property type="match status" value="1"/>
</dbReference>
<evidence type="ECO:0000256" key="3">
    <source>
        <dbReference type="ARBA" id="ARBA00022630"/>
    </source>
</evidence>
<keyword evidence="4" id="KW-0274">FAD</keyword>
<protein>
    <submittedName>
        <fullName evidence="6">FAD-binding oxidoreductase</fullName>
    </submittedName>
</protein>
<evidence type="ECO:0000256" key="1">
    <source>
        <dbReference type="ARBA" id="ARBA00001974"/>
    </source>
</evidence>
<dbReference type="SUPFAM" id="SSF56176">
    <property type="entry name" value="FAD-binding/transporter-associated domain-like"/>
    <property type="match status" value="1"/>
</dbReference>
<dbReference type="InterPro" id="IPR004113">
    <property type="entry name" value="FAD-bd_oxidored_4_C"/>
</dbReference>
<dbReference type="Gene3D" id="3.30.43.10">
    <property type="entry name" value="Uridine Diphospho-n-acetylenolpyruvylglucosamine Reductase, domain 2"/>
    <property type="match status" value="1"/>
</dbReference>
<dbReference type="GO" id="GO:0071949">
    <property type="term" value="F:FAD binding"/>
    <property type="evidence" value="ECO:0007669"/>
    <property type="project" value="InterPro"/>
</dbReference>
<organism evidence="6 7">
    <name type="scientific">Notoacmeibacter ruber</name>
    <dbReference type="NCBI Taxonomy" id="2670375"/>
    <lineage>
        <taxon>Bacteria</taxon>
        <taxon>Pseudomonadati</taxon>
        <taxon>Pseudomonadota</taxon>
        <taxon>Alphaproteobacteria</taxon>
        <taxon>Hyphomicrobiales</taxon>
        <taxon>Notoacmeibacteraceae</taxon>
        <taxon>Notoacmeibacter</taxon>
    </lineage>
</organism>
<dbReference type="Gene3D" id="1.10.45.10">
    <property type="entry name" value="Vanillyl-alcohol Oxidase, Chain A, domain 4"/>
    <property type="match status" value="1"/>
</dbReference>
<dbReference type="Gene3D" id="3.30.70.2740">
    <property type="match status" value="1"/>
</dbReference>
<dbReference type="PROSITE" id="PS51387">
    <property type="entry name" value="FAD_PCMH"/>
    <property type="match status" value="1"/>
</dbReference>